<keyword evidence="9" id="KW-1185">Reference proteome</keyword>
<dbReference type="InterPro" id="IPR036390">
    <property type="entry name" value="WH_DNA-bd_sf"/>
</dbReference>
<dbReference type="CDD" id="cd07153">
    <property type="entry name" value="Fur_like"/>
    <property type="match status" value="1"/>
</dbReference>
<dbReference type="EMBL" id="FQXM01000002">
    <property type="protein sequence ID" value="SHH12677.1"/>
    <property type="molecule type" value="Genomic_DNA"/>
</dbReference>
<reference evidence="8 9" key="1">
    <citation type="submission" date="2016-11" db="EMBL/GenBank/DDBJ databases">
        <authorList>
            <person name="Jaros S."/>
            <person name="Januszkiewicz K."/>
            <person name="Wedrychowicz H."/>
        </authorList>
    </citation>
    <scope>NUCLEOTIDE SEQUENCE [LARGE SCALE GENOMIC DNA]</scope>
    <source>
        <strain evidence="8 9">DSM 8605</strain>
    </source>
</reference>
<dbReference type="GO" id="GO:0000976">
    <property type="term" value="F:transcription cis-regulatory region binding"/>
    <property type="evidence" value="ECO:0007669"/>
    <property type="project" value="TreeGrafter"/>
</dbReference>
<dbReference type="InterPro" id="IPR002481">
    <property type="entry name" value="FUR"/>
</dbReference>
<dbReference type="Gene3D" id="3.30.1490.190">
    <property type="match status" value="1"/>
</dbReference>
<feature type="binding site" evidence="7">
    <location>
        <position position="143"/>
    </location>
    <ligand>
        <name>Zn(2+)</name>
        <dbReference type="ChEBI" id="CHEBI:29105"/>
    </ligand>
</feature>
<sequence>MDSRVDNVEQIIINSGFKMTYQRRIILNEFYLTSKHMKAEQLYYKVKNKNIGLATVYRTLKIFTDLNIIQEINIDDINYYELKLCINKCIHVHVKCKKCGKIIDIKDAELMDNYLDLSIKLEKLYGIDIMDTNIVIDGVCNLCKEDNHAKTN</sequence>
<gene>
    <name evidence="8" type="ORF">SAMN02745207_00052</name>
</gene>
<feature type="binding site" evidence="7">
    <location>
        <position position="99"/>
    </location>
    <ligand>
        <name>Zn(2+)</name>
        <dbReference type="ChEBI" id="CHEBI:29105"/>
    </ligand>
</feature>
<dbReference type="Proteomes" id="UP000184447">
    <property type="component" value="Unassembled WGS sequence"/>
</dbReference>
<name>A0A1M5QF55_9CLOT</name>
<dbReference type="AlphaFoldDB" id="A0A1M5QF55"/>
<dbReference type="GO" id="GO:0045892">
    <property type="term" value="P:negative regulation of DNA-templated transcription"/>
    <property type="evidence" value="ECO:0007669"/>
    <property type="project" value="TreeGrafter"/>
</dbReference>
<dbReference type="Gene3D" id="1.10.10.10">
    <property type="entry name" value="Winged helix-like DNA-binding domain superfamily/Winged helix DNA-binding domain"/>
    <property type="match status" value="1"/>
</dbReference>
<evidence type="ECO:0000256" key="2">
    <source>
        <dbReference type="ARBA" id="ARBA00022491"/>
    </source>
</evidence>
<dbReference type="GO" id="GO:1900376">
    <property type="term" value="P:regulation of secondary metabolite biosynthetic process"/>
    <property type="evidence" value="ECO:0007669"/>
    <property type="project" value="TreeGrafter"/>
</dbReference>
<dbReference type="InterPro" id="IPR036388">
    <property type="entry name" value="WH-like_DNA-bd_sf"/>
</dbReference>
<proteinExistence type="inferred from homology"/>
<dbReference type="STRING" id="1121316.SAMN02745207_00052"/>
<dbReference type="Pfam" id="PF01475">
    <property type="entry name" value="FUR"/>
    <property type="match status" value="1"/>
</dbReference>
<keyword evidence="2" id="KW-0678">Repressor</keyword>
<keyword evidence="4" id="KW-0805">Transcription regulation</keyword>
<evidence type="ECO:0000256" key="5">
    <source>
        <dbReference type="ARBA" id="ARBA00023125"/>
    </source>
</evidence>
<dbReference type="GO" id="GO:0008270">
    <property type="term" value="F:zinc ion binding"/>
    <property type="evidence" value="ECO:0007669"/>
    <property type="project" value="TreeGrafter"/>
</dbReference>
<feature type="binding site" evidence="7">
    <location>
        <position position="96"/>
    </location>
    <ligand>
        <name>Zn(2+)</name>
        <dbReference type="ChEBI" id="CHEBI:29105"/>
    </ligand>
</feature>
<protein>
    <submittedName>
        <fullName evidence="8">Fe2+ or Zn2+ uptake regulation protein</fullName>
    </submittedName>
</protein>
<keyword evidence="6" id="KW-0804">Transcription</keyword>
<evidence type="ECO:0000256" key="1">
    <source>
        <dbReference type="ARBA" id="ARBA00007957"/>
    </source>
</evidence>
<dbReference type="GO" id="GO:0003700">
    <property type="term" value="F:DNA-binding transcription factor activity"/>
    <property type="evidence" value="ECO:0007669"/>
    <property type="project" value="InterPro"/>
</dbReference>
<organism evidence="8 9">
    <name type="scientific">Clostridium grantii DSM 8605</name>
    <dbReference type="NCBI Taxonomy" id="1121316"/>
    <lineage>
        <taxon>Bacteria</taxon>
        <taxon>Bacillati</taxon>
        <taxon>Bacillota</taxon>
        <taxon>Clostridia</taxon>
        <taxon>Eubacteriales</taxon>
        <taxon>Clostridiaceae</taxon>
        <taxon>Clostridium</taxon>
    </lineage>
</organism>
<dbReference type="SUPFAM" id="SSF46785">
    <property type="entry name" value="Winged helix' DNA-binding domain"/>
    <property type="match status" value="1"/>
</dbReference>
<keyword evidence="7" id="KW-0479">Metal-binding</keyword>
<keyword evidence="3 7" id="KW-0862">Zinc</keyword>
<comment type="cofactor">
    <cofactor evidence="7">
        <name>Zn(2+)</name>
        <dbReference type="ChEBI" id="CHEBI:29105"/>
    </cofactor>
    <text evidence="7">Binds 1 zinc ion per subunit.</text>
</comment>
<evidence type="ECO:0000256" key="4">
    <source>
        <dbReference type="ARBA" id="ARBA00023015"/>
    </source>
</evidence>
<keyword evidence="5" id="KW-0238">DNA-binding</keyword>
<accession>A0A1M5QF55</accession>
<dbReference type="OrthoDB" id="8659436at2"/>
<dbReference type="RefSeq" id="WP_073335796.1">
    <property type="nucleotide sequence ID" value="NZ_FQXM01000002.1"/>
</dbReference>
<dbReference type="PANTHER" id="PTHR33202">
    <property type="entry name" value="ZINC UPTAKE REGULATION PROTEIN"/>
    <property type="match status" value="1"/>
</dbReference>
<evidence type="ECO:0000256" key="7">
    <source>
        <dbReference type="PIRSR" id="PIRSR602481-1"/>
    </source>
</evidence>
<feature type="binding site" evidence="7">
    <location>
        <position position="140"/>
    </location>
    <ligand>
        <name>Zn(2+)</name>
        <dbReference type="ChEBI" id="CHEBI:29105"/>
    </ligand>
</feature>
<evidence type="ECO:0000256" key="6">
    <source>
        <dbReference type="ARBA" id="ARBA00023163"/>
    </source>
</evidence>
<evidence type="ECO:0000256" key="3">
    <source>
        <dbReference type="ARBA" id="ARBA00022833"/>
    </source>
</evidence>
<comment type="similarity">
    <text evidence="1">Belongs to the Fur family.</text>
</comment>
<evidence type="ECO:0000313" key="9">
    <source>
        <dbReference type="Proteomes" id="UP000184447"/>
    </source>
</evidence>
<dbReference type="PANTHER" id="PTHR33202:SF8">
    <property type="entry name" value="PEROXIDE-RESPONSIVE REPRESSOR PERR"/>
    <property type="match status" value="1"/>
</dbReference>
<evidence type="ECO:0000313" key="8">
    <source>
        <dbReference type="EMBL" id="SHH12677.1"/>
    </source>
</evidence>
<dbReference type="InterPro" id="IPR043135">
    <property type="entry name" value="Fur_C"/>
</dbReference>